<evidence type="ECO:0000259" key="5">
    <source>
        <dbReference type="PROSITE" id="PS50089"/>
    </source>
</evidence>
<dbReference type="Gene3D" id="3.30.40.10">
    <property type="entry name" value="Zinc/RING finger domain, C3HC4 (zinc finger)"/>
    <property type="match status" value="1"/>
</dbReference>
<reference evidence="6" key="1">
    <citation type="submission" date="2017-07" db="EMBL/GenBank/DDBJ databases">
        <title>Taro Niue Genome Assembly and Annotation.</title>
        <authorList>
            <person name="Atibalentja N."/>
            <person name="Keating K."/>
            <person name="Fields C.J."/>
        </authorList>
    </citation>
    <scope>NUCLEOTIDE SEQUENCE</scope>
    <source>
        <strain evidence="6">Niue_2</strain>
        <tissue evidence="6">Leaf</tissue>
    </source>
</reference>
<evidence type="ECO:0000256" key="2">
    <source>
        <dbReference type="ARBA" id="ARBA00022771"/>
    </source>
</evidence>
<dbReference type="SUPFAM" id="SSF57850">
    <property type="entry name" value="RING/U-box"/>
    <property type="match status" value="1"/>
</dbReference>
<protein>
    <recommendedName>
        <fullName evidence="5">RING-type domain-containing protein</fullName>
    </recommendedName>
</protein>
<dbReference type="PANTHER" id="PTHR47692">
    <property type="entry name" value="RING/U-BOX SUPERFAMILY PROTEIN"/>
    <property type="match status" value="1"/>
</dbReference>
<evidence type="ECO:0000256" key="4">
    <source>
        <dbReference type="PROSITE-ProRule" id="PRU00175"/>
    </source>
</evidence>
<keyword evidence="3" id="KW-0862">Zinc</keyword>
<dbReference type="AlphaFoldDB" id="A0A843TWV5"/>
<evidence type="ECO:0000256" key="1">
    <source>
        <dbReference type="ARBA" id="ARBA00022723"/>
    </source>
</evidence>
<evidence type="ECO:0000313" key="6">
    <source>
        <dbReference type="EMBL" id="MQL73834.1"/>
    </source>
</evidence>
<keyword evidence="2 4" id="KW-0863">Zinc-finger</keyword>
<feature type="domain" description="RING-type" evidence="5">
    <location>
        <begin position="23"/>
        <end position="65"/>
    </location>
</feature>
<dbReference type="OrthoDB" id="21204at2759"/>
<dbReference type="InterPro" id="IPR017907">
    <property type="entry name" value="Znf_RING_CS"/>
</dbReference>
<accession>A0A843TWV5</accession>
<dbReference type="InterPro" id="IPR013083">
    <property type="entry name" value="Znf_RING/FYVE/PHD"/>
</dbReference>
<organism evidence="6 7">
    <name type="scientific">Colocasia esculenta</name>
    <name type="common">Wild taro</name>
    <name type="synonym">Arum esculentum</name>
    <dbReference type="NCBI Taxonomy" id="4460"/>
    <lineage>
        <taxon>Eukaryota</taxon>
        <taxon>Viridiplantae</taxon>
        <taxon>Streptophyta</taxon>
        <taxon>Embryophyta</taxon>
        <taxon>Tracheophyta</taxon>
        <taxon>Spermatophyta</taxon>
        <taxon>Magnoliopsida</taxon>
        <taxon>Liliopsida</taxon>
        <taxon>Araceae</taxon>
        <taxon>Aroideae</taxon>
        <taxon>Colocasieae</taxon>
        <taxon>Colocasia</taxon>
    </lineage>
</organism>
<dbReference type="GO" id="GO:0008270">
    <property type="term" value="F:zinc ion binding"/>
    <property type="evidence" value="ECO:0007669"/>
    <property type="project" value="UniProtKB-KW"/>
</dbReference>
<evidence type="ECO:0000313" key="7">
    <source>
        <dbReference type="Proteomes" id="UP000652761"/>
    </source>
</evidence>
<name>A0A843TWV5_COLES</name>
<dbReference type="PANTHER" id="PTHR47692:SF2">
    <property type="entry name" value="ZINC FINGER RING-TYPE DOMAIN CONTAINING PROTEIN"/>
    <property type="match status" value="1"/>
</dbReference>
<keyword evidence="7" id="KW-1185">Reference proteome</keyword>
<gene>
    <name evidence="6" type="ORF">Taro_006169</name>
</gene>
<dbReference type="Proteomes" id="UP000652761">
    <property type="component" value="Unassembled WGS sequence"/>
</dbReference>
<dbReference type="Pfam" id="PF00097">
    <property type="entry name" value="zf-C3HC4"/>
    <property type="match status" value="1"/>
</dbReference>
<dbReference type="PROSITE" id="PS50089">
    <property type="entry name" value="ZF_RING_2"/>
    <property type="match status" value="1"/>
</dbReference>
<dbReference type="PROSITE" id="PS00518">
    <property type="entry name" value="ZF_RING_1"/>
    <property type="match status" value="1"/>
</dbReference>
<sequence>MEQQQEAITGTGPGTSSKNSVVCPICLEPIKQEAYLDRCLHTFCYRCIANWTDFLSQAHQFRWQCYAIEPVQQEEDVDIIMHHILGVIDTFFKRQEQDRHKLPPKEKQREFKQLVFDAARPFICDRTDRFVDEFELFLASSLNIEAYDKVYMECAHMLASAPCKDCTEDEHDSALEDPRLHFLDEDLSKGC</sequence>
<dbReference type="EMBL" id="NMUH01000180">
    <property type="protein sequence ID" value="MQL73834.1"/>
    <property type="molecule type" value="Genomic_DNA"/>
</dbReference>
<evidence type="ECO:0000256" key="3">
    <source>
        <dbReference type="ARBA" id="ARBA00022833"/>
    </source>
</evidence>
<dbReference type="SMART" id="SM00184">
    <property type="entry name" value="RING"/>
    <property type="match status" value="1"/>
</dbReference>
<keyword evidence="1" id="KW-0479">Metal-binding</keyword>
<comment type="caution">
    <text evidence="6">The sequence shown here is derived from an EMBL/GenBank/DDBJ whole genome shotgun (WGS) entry which is preliminary data.</text>
</comment>
<proteinExistence type="predicted"/>
<dbReference type="InterPro" id="IPR018957">
    <property type="entry name" value="Znf_C3HC4_RING-type"/>
</dbReference>
<dbReference type="InterPro" id="IPR001841">
    <property type="entry name" value="Znf_RING"/>
</dbReference>